<dbReference type="EC" id="2.4.1.255" evidence="3"/>
<keyword evidence="4" id="KW-0328">Glycosyltransferase</keyword>
<dbReference type="Proteomes" id="UP000516057">
    <property type="component" value="Chromosome"/>
</dbReference>
<dbReference type="PROSITE" id="PS50005">
    <property type="entry name" value="TPR"/>
    <property type="match status" value="4"/>
</dbReference>
<proteinExistence type="inferred from homology"/>
<evidence type="ECO:0000256" key="7">
    <source>
        <dbReference type="ARBA" id="ARBA00022803"/>
    </source>
</evidence>
<feature type="domain" description="O-GlcNAc transferase C-terminal" evidence="9">
    <location>
        <begin position="584"/>
        <end position="768"/>
    </location>
</feature>
<evidence type="ECO:0000256" key="6">
    <source>
        <dbReference type="ARBA" id="ARBA00022737"/>
    </source>
</evidence>
<comment type="pathway">
    <text evidence="1">Protein modification; protein glycosylation.</text>
</comment>
<feature type="domain" description="O-GlcNAc transferase C-terminal" evidence="9">
    <location>
        <begin position="410"/>
        <end position="576"/>
    </location>
</feature>
<dbReference type="Pfam" id="PF13432">
    <property type="entry name" value="TPR_16"/>
    <property type="match status" value="1"/>
</dbReference>
<dbReference type="SUPFAM" id="SSF48452">
    <property type="entry name" value="TPR-like"/>
    <property type="match status" value="2"/>
</dbReference>
<evidence type="ECO:0000256" key="4">
    <source>
        <dbReference type="ARBA" id="ARBA00022676"/>
    </source>
</evidence>
<name>A0A7H0HE08_9BURK</name>
<dbReference type="PANTHER" id="PTHR44366">
    <property type="entry name" value="UDP-N-ACETYLGLUCOSAMINE--PEPTIDE N-ACETYLGLUCOSAMINYLTRANSFERASE 110 KDA SUBUNIT"/>
    <property type="match status" value="1"/>
</dbReference>
<evidence type="ECO:0000256" key="1">
    <source>
        <dbReference type="ARBA" id="ARBA00004922"/>
    </source>
</evidence>
<dbReference type="InterPro" id="IPR029489">
    <property type="entry name" value="OGT/SEC/SPY_C"/>
</dbReference>
<dbReference type="Pfam" id="PF14559">
    <property type="entry name" value="TPR_19"/>
    <property type="match status" value="3"/>
</dbReference>
<evidence type="ECO:0000313" key="10">
    <source>
        <dbReference type="EMBL" id="QNP58774.1"/>
    </source>
</evidence>
<dbReference type="InterPro" id="IPR037919">
    <property type="entry name" value="OGT"/>
</dbReference>
<dbReference type="Gene3D" id="3.40.50.2000">
    <property type="entry name" value="Glycogen Phosphorylase B"/>
    <property type="match status" value="1"/>
</dbReference>
<keyword evidence="5" id="KW-0808">Transferase</keyword>
<evidence type="ECO:0000313" key="11">
    <source>
        <dbReference type="Proteomes" id="UP000516057"/>
    </source>
</evidence>
<protein>
    <recommendedName>
        <fullName evidence="3">protein O-GlcNAc transferase</fullName>
        <ecNumber evidence="3">2.4.1.255</ecNumber>
    </recommendedName>
</protein>
<comment type="similarity">
    <text evidence="2">Belongs to the glycosyltransferase 41 family. O-GlcNAc transferase subfamily.</text>
</comment>
<feature type="repeat" description="TPR" evidence="8">
    <location>
        <begin position="71"/>
        <end position="104"/>
    </location>
</feature>
<keyword evidence="7 8" id="KW-0802">TPR repeat</keyword>
<dbReference type="Gene3D" id="1.25.40.10">
    <property type="entry name" value="Tetratricopeptide repeat domain"/>
    <property type="match status" value="3"/>
</dbReference>
<evidence type="ECO:0000259" key="9">
    <source>
        <dbReference type="Pfam" id="PF13844"/>
    </source>
</evidence>
<dbReference type="PANTHER" id="PTHR44366:SF1">
    <property type="entry name" value="UDP-N-ACETYLGLUCOSAMINE--PEPTIDE N-ACETYLGLUCOSAMINYLTRANSFERASE 110 KDA SUBUNIT"/>
    <property type="match status" value="1"/>
</dbReference>
<feature type="repeat" description="TPR" evidence="8">
    <location>
        <begin position="275"/>
        <end position="308"/>
    </location>
</feature>
<feature type="repeat" description="TPR" evidence="8">
    <location>
        <begin position="173"/>
        <end position="206"/>
    </location>
</feature>
<accession>A0A7H0HE08</accession>
<evidence type="ECO:0000256" key="2">
    <source>
        <dbReference type="ARBA" id="ARBA00005386"/>
    </source>
</evidence>
<dbReference type="GO" id="GO:0006493">
    <property type="term" value="P:protein O-linked glycosylation"/>
    <property type="evidence" value="ECO:0007669"/>
    <property type="project" value="InterPro"/>
</dbReference>
<organism evidence="10 11">
    <name type="scientific">Paenacidovorax monticola</name>
    <dbReference type="NCBI Taxonomy" id="1926868"/>
    <lineage>
        <taxon>Bacteria</taxon>
        <taxon>Pseudomonadati</taxon>
        <taxon>Pseudomonadota</taxon>
        <taxon>Betaproteobacteria</taxon>
        <taxon>Burkholderiales</taxon>
        <taxon>Comamonadaceae</taxon>
        <taxon>Paenacidovorax</taxon>
    </lineage>
</organism>
<dbReference type="InterPro" id="IPR019734">
    <property type="entry name" value="TPR_rpt"/>
</dbReference>
<gene>
    <name evidence="10" type="ORF">H9L24_17755</name>
</gene>
<sequence length="796" mass="88339">MDIASELQRAIALHRAGQLAQAKAAYEQILKVQPRNFTCLHLLGVLALQGGGHGDAERLISLAIDIQPGEAAPYINLALAQSGQQKYTEALESIEKALAINPHLLEAQVNRGAILVQAQKYPEAVDQLDRLIAAGHGTAEVWTNKGIALARSQMRDEALESYRKALSIAPGFPKASYNMGVALIENRQYEDALQALDPVIAAHPHYAEALSAKGQALHGMGNPADARPWHERAAALKPQDAQIRTNYANCLTDLREYETALQQIEAALAADPGLGDAYVAGGLVLANQWRYEEAIANYDKALQIAPHLESALFFKANAEFELKQYEPAIRDMERSMATGRFGTKPSLQHFRMQICDWTDFDENIRHIGEDIRQGKSTGSPFALLSLMDDPALHLQAAQNLLAYSHIANQVNALQRTSARNRKIKIGYYSADFHDHATTFLMAELFESHDLDRFEIHGFSFGPIRTGQMLDRITRKFDHFLEVHGKSDKEIAEQSRSLGIDIAVDLKGFTKDARFGIFAERCAPIQVSYLGYPGTTGARFMDYVIADKTVIPESQQSHYTEKVVYLPHSYQVNDSQRTISTREFQRSELGLPEQAFVFCCFNNNYKILPATFDSWMRLLQAVDGSVLWLFQDNPVAAGNLRKRAQEHGVDASRLVFAERMPLAEHLARHRAADLFIDTHPYNAHTTASDALWAGLPVLTCPGQSFASRVAASLLTTIGLPELIAQDPIDYEAKAIALATNPGQLQAIRQKLAQQRLESPLFDGAQFTRHLEAAYTAMFERYHQGLEPEVIEIPAGAH</sequence>
<dbReference type="KEGG" id="amon:H9L24_17755"/>
<evidence type="ECO:0000256" key="8">
    <source>
        <dbReference type="PROSITE-ProRule" id="PRU00339"/>
    </source>
</evidence>
<dbReference type="EMBL" id="CP060790">
    <property type="protein sequence ID" value="QNP58774.1"/>
    <property type="molecule type" value="Genomic_DNA"/>
</dbReference>
<dbReference type="GO" id="GO:0097363">
    <property type="term" value="F:protein O-acetylglucosaminyltransferase activity"/>
    <property type="evidence" value="ECO:0007669"/>
    <property type="project" value="UniProtKB-EC"/>
</dbReference>
<feature type="repeat" description="TPR" evidence="8">
    <location>
        <begin position="139"/>
        <end position="172"/>
    </location>
</feature>
<keyword evidence="11" id="KW-1185">Reference proteome</keyword>
<dbReference type="SMART" id="SM00028">
    <property type="entry name" value="TPR"/>
    <property type="match status" value="10"/>
</dbReference>
<dbReference type="Pfam" id="PF13844">
    <property type="entry name" value="Glyco_transf_41"/>
    <property type="match status" value="2"/>
</dbReference>
<evidence type="ECO:0000256" key="3">
    <source>
        <dbReference type="ARBA" id="ARBA00011970"/>
    </source>
</evidence>
<dbReference type="InterPro" id="IPR011990">
    <property type="entry name" value="TPR-like_helical_dom_sf"/>
</dbReference>
<reference evidence="10 11" key="1">
    <citation type="submission" date="2020-08" db="EMBL/GenBank/DDBJ databases">
        <title>Genome sequence of Acidovorax monticola KACC 19171T.</title>
        <authorList>
            <person name="Hyun D.-W."/>
            <person name="Bae J.-W."/>
        </authorList>
    </citation>
    <scope>NUCLEOTIDE SEQUENCE [LARGE SCALE GENOMIC DNA]</scope>
    <source>
        <strain evidence="10 11">KACC 19171</strain>
    </source>
</reference>
<dbReference type="RefSeq" id="WP_187735759.1">
    <property type="nucleotide sequence ID" value="NZ_CP060790.1"/>
</dbReference>
<keyword evidence="6" id="KW-0677">Repeat</keyword>
<dbReference type="Gene3D" id="3.40.50.11380">
    <property type="match status" value="1"/>
</dbReference>
<dbReference type="AlphaFoldDB" id="A0A7H0HE08"/>
<evidence type="ECO:0000256" key="5">
    <source>
        <dbReference type="ARBA" id="ARBA00022679"/>
    </source>
</evidence>
<dbReference type="SUPFAM" id="SSF53756">
    <property type="entry name" value="UDP-Glycosyltransferase/glycogen phosphorylase"/>
    <property type="match status" value="1"/>
</dbReference>